<keyword evidence="5 8" id="KW-0812">Transmembrane</keyword>
<feature type="transmembrane region" description="Helical" evidence="8">
    <location>
        <begin position="171"/>
        <end position="193"/>
    </location>
</feature>
<dbReference type="RefSeq" id="WP_041154539.1">
    <property type="nucleotide sequence ID" value="NZ_CBCRVP010000003.1"/>
</dbReference>
<dbReference type="EMBL" id="JXOK01000010">
    <property type="protein sequence ID" value="KIN11813.1"/>
    <property type="molecule type" value="Genomic_DNA"/>
</dbReference>
<feature type="transmembrane region" description="Helical" evidence="8">
    <location>
        <begin position="498"/>
        <end position="522"/>
    </location>
</feature>
<accession>A0A0C3EBJ6</accession>
<keyword evidence="4" id="KW-1003">Cell membrane</keyword>
<evidence type="ECO:0000256" key="6">
    <source>
        <dbReference type="ARBA" id="ARBA00022989"/>
    </source>
</evidence>
<feature type="transmembrane region" description="Helical" evidence="8">
    <location>
        <begin position="474"/>
        <end position="492"/>
    </location>
</feature>
<feature type="transmembrane region" description="Helical" evidence="8">
    <location>
        <begin position="293"/>
        <end position="313"/>
    </location>
</feature>
<evidence type="ECO:0000256" key="7">
    <source>
        <dbReference type="ARBA" id="ARBA00023136"/>
    </source>
</evidence>
<comment type="similarity">
    <text evidence="2">Belongs to the BCCT transporter (TC 2.A.15) family.</text>
</comment>
<feature type="transmembrane region" description="Helical" evidence="8">
    <location>
        <begin position="118"/>
        <end position="139"/>
    </location>
</feature>
<comment type="subcellular location">
    <subcellularLocation>
        <location evidence="1">Cell membrane</location>
        <topology evidence="1">Multi-pass membrane protein</topology>
    </subcellularLocation>
</comment>
<feature type="transmembrane region" description="Helical" evidence="8">
    <location>
        <begin position="428"/>
        <end position="447"/>
    </location>
</feature>
<feature type="transmembrane region" description="Helical" evidence="8">
    <location>
        <begin position="259"/>
        <end position="281"/>
    </location>
</feature>
<keyword evidence="10" id="KW-1185">Reference proteome</keyword>
<feature type="transmembrane region" description="Helical" evidence="8">
    <location>
        <begin position="41"/>
        <end position="60"/>
    </location>
</feature>
<dbReference type="PROSITE" id="PS01303">
    <property type="entry name" value="BCCT"/>
    <property type="match status" value="1"/>
</dbReference>
<feature type="transmembrane region" description="Helical" evidence="8">
    <location>
        <begin position="376"/>
        <end position="394"/>
    </location>
</feature>
<name>A0A0C3EBJ6_9VIBR</name>
<evidence type="ECO:0000313" key="10">
    <source>
        <dbReference type="Proteomes" id="UP000031977"/>
    </source>
</evidence>
<dbReference type="Pfam" id="PF02028">
    <property type="entry name" value="BCCT"/>
    <property type="match status" value="1"/>
</dbReference>
<dbReference type="InterPro" id="IPR000060">
    <property type="entry name" value="BCCT_transptr"/>
</dbReference>
<feature type="transmembrane region" description="Helical" evidence="8">
    <location>
        <begin position="214"/>
        <end position="239"/>
    </location>
</feature>
<evidence type="ECO:0000256" key="1">
    <source>
        <dbReference type="ARBA" id="ARBA00004651"/>
    </source>
</evidence>
<dbReference type="OrthoDB" id="9775735at2"/>
<dbReference type="PANTHER" id="PTHR30047">
    <property type="entry name" value="HIGH-AFFINITY CHOLINE TRANSPORT PROTEIN-RELATED"/>
    <property type="match status" value="1"/>
</dbReference>
<dbReference type="AlphaFoldDB" id="A0A0C3EBJ6"/>
<evidence type="ECO:0000256" key="3">
    <source>
        <dbReference type="ARBA" id="ARBA00022448"/>
    </source>
</evidence>
<sequence length="535" mass="57564">MKSIVSSRRKYKPVNDVKYETDYCAGQDNVKLWGMDIHNPVFGISATLILLFIILTLLFPAGSKDALMAARTWSITNFDWFFIVGCNIFVVFCLFLLVSPLGKIRLGGVGAAPEFSRLSWFSMLFAAGMGIGLMFWSVAEPVAYYTDWYGTPLNVEASTEEARKMALSATIYHWGLHPWAIYAVVGLALAFFAHNKGLPLTIRSAFFPLLGERCWGTIGNFIDILAVLATIFGLATSLGFGAQQAAAGLSHLFGVSSGISTQIAFVVAVTGIAVVSVARGLDGGVKILSNINMLIAAGLVALLVVVGPTLSIANTFGDIASGYVGNFIPLSNWIGREDSDWFHGWTVFYWAWWVSWSPFVGMFIARVSKGRTVREFVTAVLLIPTLVTMVWLSVMGGTALEQTTSGVGELANGISDVSLAMFQMFDNLPFSTLLSVVGILLVLVFFVTSSDSGSLVIDSITAGGKEDVPVGQRVFWAVVEGLIAIALLLGGGSEALTALQAGAITTGLPFTLVLVLMCWSLYKGLKSESHLYRKA</sequence>
<evidence type="ECO:0000256" key="8">
    <source>
        <dbReference type="SAM" id="Phobius"/>
    </source>
</evidence>
<feature type="transmembrane region" description="Helical" evidence="8">
    <location>
        <begin position="80"/>
        <end position="98"/>
    </location>
</feature>
<dbReference type="GO" id="GO:0022857">
    <property type="term" value="F:transmembrane transporter activity"/>
    <property type="evidence" value="ECO:0007669"/>
    <property type="project" value="InterPro"/>
</dbReference>
<evidence type="ECO:0000256" key="2">
    <source>
        <dbReference type="ARBA" id="ARBA00005658"/>
    </source>
</evidence>
<evidence type="ECO:0000313" key="9">
    <source>
        <dbReference type="EMBL" id="KIN11813.1"/>
    </source>
</evidence>
<keyword evidence="7 8" id="KW-0472">Membrane</keyword>
<dbReference type="PANTHER" id="PTHR30047:SF7">
    <property type="entry name" value="HIGH-AFFINITY CHOLINE TRANSPORT PROTEIN"/>
    <property type="match status" value="1"/>
</dbReference>
<dbReference type="STRING" id="50718.SU60_04605"/>
<dbReference type="NCBIfam" id="TIGR00842">
    <property type="entry name" value="bcct"/>
    <property type="match status" value="1"/>
</dbReference>
<evidence type="ECO:0000256" key="4">
    <source>
        <dbReference type="ARBA" id="ARBA00022475"/>
    </source>
</evidence>
<keyword evidence="6 8" id="KW-1133">Transmembrane helix</keyword>
<evidence type="ECO:0000256" key="5">
    <source>
        <dbReference type="ARBA" id="ARBA00022692"/>
    </source>
</evidence>
<comment type="caution">
    <text evidence="9">The sequence shown here is derived from an EMBL/GenBank/DDBJ whole genome shotgun (WGS) entry which is preliminary data.</text>
</comment>
<feature type="transmembrane region" description="Helical" evidence="8">
    <location>
        <begin position="347"/>
        <end position="364"/>
    </location>
</feature>
<organism evidence="9 10">
    <name type="scientific">Vibrio mytili</name>
    <dbReference type="NCBI Taxonomy" id="50718"/>
    <lineage>
        <taxon>Bacteria</taxon>
        <taxon>Pseudomonadati</taxon>
        <taxon>Pseudomonadota</taxon>
        <taxon>Gammaproteobacteria</taxon>
        <taxon>Vibrionales</taxon>
        <taxon>Vibrionaceae</taxon>
        <taxon>Vibrio</taxon>
    </lineage>
</organism>
<dbReference type="GO" id="GO:0005886">
    <property type="term" value="C:plasma membrane"/>
    <property type="evidence" value="ECO:0007669"/>
    <property type="project" value="UniProtKB-SubCell"/>
</dbReference>
<reference evidence="9 10" key="1">
    <citation type="submission" date="2015-01" db="EMBL/GenBank/DDBJ databases">
        <title>Draft genome of Vibrio mytili type strain CAIM 528.</title>
        <authorList>
            <person name="Gonzalez-Castillo A."/>
            <person name="Gomez-Gil B."/>
            <person name="Enciso-Ibarra J."/>
        </authorList>
    </citation>
    <scope>NUCLEOTIDE SEQUENCE [LARGE SCALE GENOMIC DNA]</scope>
    <source>
        <strain evidence="9 10">CAIM 528</strain>
    </source>
</reference>
<protein>
    <submittedName>
        <fullName evidence="9">Glycine/betaine ABC transporter</fullName>
    </submittedName>
</protein>
<keyword evidence="3" id="KW-0813">Transport</keyword>
<dbReference type="Proteomes" id="UP000031977">
    <property type="component" value="Unassembled WGS sequence"/>
</dbReference>
<dbReference type="InterPro" id="IPR018093">
    <property type="entry name" value="BCCT_CS"/>
</dbReference>
<proteinExistence type="inferred from homology"/>
<gene>
    <name evidence="9" type="ORF">SU60_04605</name>
</gene>